<sequence length="159" mass="19104">MCRDDGRDTMCIPCKDRNCVQRRKQWTKGTQNLEYQTERLQKKLEQNIPIIWTKHLDDREIMRNISSLQSAEALKNGYCIWYNQTSEPQYGSVEKWIWLGYAKTGPKTYKPLHLVLSYSKDSDRIIVLTVYDPSVLYWMWNKTFEKRICWHKEHPIIEA</sequence>
<organism evidence="1 2">
    <name type="scientific">Alicyclobacillus tolerans</name>
    <dbReference type="NCBI Taxonomy" id="90970"/>
    <lineage>
        <taxon>Bacteria</taxon>
        <taxon>Bacillati</taxon>
        <taxon>Bacillota</taxon>
        <taxon>Bacilli</taxon>
        <taxon>Bacillales</taxon>
        <taxon>Alicyclobacillaceae</taxon>
        <taxon>Alicyclobacillus</taxon>
    </lineage>
</organism>
<keyword evidence="2" id="KW-1185">Reference proteome</keyword>
<gene>
    <name evidence="1" type="ORF">SAMN05443507_1295</name>
</gene>
<proteinExistence type="predicted"/>
<dbReference type="Proteomes" id="UP000184016">
    <property type="component" value="Unassembled WGS sequence"/>
</dbReference>
<reference evidence="2" key="1">
    <citation type="submission" date="2016-11" db="EMBL/GenBank/DDBJ databases">
        <authorList>
            <person name="Varghese N."/>
            <person name="Submissions S."/>
        </authorList>
    </citation>
    <scope>NUCLEOTIDE SEQUENCE [LARGE SCALE GENOMIC DNA]</scope>
    <source>
        <strain evidence="2">USBA-503</strain>
    </source>
</reference>
<dbReference type="STRING" id="1830138.SAMN05443507_1295"/>
<dbReference type="EMBL" id="FRAF01000029">
    <property type="protein sequence ID" value="SHK95746.1"/>
    <property type="molecule type" value="Genomic_DNA"/>
</dbReference>
<evidence type="ECO:0000313" key="1">
    <source>
        <dbReference type="EMBL" id="SHK95746.1"/>
    </source>
</evidence>
<name>A0A1M6WQ16_9BACL</name>
<dbReference type="AlphaFoldDB" id="A0A1M6WQ16"/>
<accession>A0A1M6WQ16</accession>
<evidence type="ECO:0000313" key="2">
    <source>
        <dbReference type="Proteomes" id="UP000184016"/>
    </source>
</evidence>
<protein>
    <submittedName>
        <fullName evidence="1">Uncharacterized protein</fullName>
    </submittedName>
</protein>